<comment type="caution">
    <text evidence="1">The sequence shown here is derived from an EMBL/GenBank/DDBJ whole genome shotgun (WGS) entry which is preliminary data.</text>
</comment>
<sequence>MTLNFDELTAMYPEQIWIELSSEELERAWQQTEKYSNPTSHWNAYLNYITLYNFINWVKADPDIQDPLKVWLTEEDLPSFWEIINGTKLTLGETQFVIISTDKTNFSEFRIPQEWVDIPNWISHYYIAVQINFDDNWMRVFGYTTYDTIRKQGKYDQIDRTYTLDPENLTEDLNTMWVARELFPPHLLEVQSLPVLSTTQIEAGIEKLSRLTQSSPRLALNFEEWATLISNPETRQQLYQQRLLNIPKESGSVNNSVDHIESQEIKANNLSLWLQNIFEAGWQSFDNLLEIEPQKLAYQLRSNSTSHELPIKTAKLIDLGMELKGIAVILLVAITLETEKKVAIRVQLHPADGETYLPPYLKLSLLSEEEVILQEVQARSHDNYIQLKRFKSPAGKSFSIQLSLGNANIKENFVFYPAFSPENNE</sequence>
<dbReference type="Pfam" id="PF08852">
    <property type="entry name" value="DUF1822"/>
    <property type="match status" value="1"/>
</dbReference>
<proteinExistence type="predicted"/>
<name>A0ABR9UDS9_9CYAN</name>
<keyword evidence="2" id="KW-1185">Reference proteome</keyword>
<accession>A0ABR9UDS9</accession>
<dbReference type="EMBL" id="JADEWU010000029">
    <property type="protein sequence ID" value="MBE9144289.1"/>
    <property type="molecule type" value="Genomic_DNA"/>
</dbReference>
<dbReference type="Proteomes" id="UP000640725">
    <property type="component" value="Unassembled WGS sequence"/>
</dbReference>
<dbReference type="InterPro" id="IPR014951">
    <property type="entry name" value="DUF1822"/>
</dbReference>
<evidence type="ECO:0000313" key="1">
    <source>
        <dbReference type="EMBL" id="MBE9144289.1"/>
    </source>
</evidence>
<protein>
    <submittedName>
        <fullName evidence="1">DUF1822 family protein</fullName>
    </submittedName>
</protein>
<evidence type="ECO:0000313" key="2">
    <source>
        <dbReference type="Proteomes" id="UP000640725"/>
    </source>
</evidence>
<gene>
    <name evidence="1" type="ORF">IQ236_13830</name>
</gene>
<reference evidence="1 2" key="1">
    <citation type="submission" date="2020-10" db="EMBL/GenBank/DDBJ databases">
        <authorList>
            <person name="Castelo-Branco R."/>
            <person name="Eusebio N."/>
            <person name="Adriana R."/>
            <person name="Vieira A."/>
            <person name="Brugerolle De Fraissinette N."/>
            <person name="Rezende De Castro R."/>
            <person name="Schneider M.P."/>
            <person name="Vasconcelos V."/>
            <person name="Leao P.N."/>
        </authorList>
    </citation>
    <scope>NUCLEOTIDE SEQUENCE [LARGE SCALE GENOMIC DNA]</scope>
    <source>
        <strain evidence="1 2">LEGE 06226</strain>
    </source>
</reference>
<organism evidence="1 2">
    <name type="scientific">Planktothrix mougeotii LEGE 06226</name>
    <dbReference type="NCBI Taxonomy" id="1828728"/>
    <lineage>
        <taxon>Bacteria</taxon>
        <taxon>Bacillati</taxon>
        <taxon>Cyanobacteriota</taxon>
        <taxon>Cyanophyceae</taxon>
        <taxon>Oscillatoriophycideae</taxon>
        <taxon>Oscillatoriales</taxon>
        <taxon>Microcoleaceae</taxon>
        <taxon>Planktothrix</taxon>
    </lineage>
</organism>